<proteinExistence type="predicted"/>
<dbReference type="InterPro" id="IPR007219">
    <property type="entry name" value="XnlR_reg_dom"/>
</dbReference>
<evidence type="ECO:0000259" key="5">
    <source>
        <dbReference type="PROSITE" id="PS50048"/>
    </source>
</evidence>
<dbReference type="RefSeq" id="XP_046051576.1">
    <property type="nucleotide sequence ID" value="XM_046192182.1"/>
</dbReference>
<keyword evidence="7" id="KW-1185">Reference proteome</keyword>
<feature type="domain" description="Zn(2)-C6 fungal-type" evidence="5">
    <location>
        <begin position="24"/>
        <end position="53"/>
    </location>
</feature>
<dbReference type="Gene3D" id="4.10.240.10">
    <property type="entry name" value="Zn(2)-C6 fungal-type DNA-binding domain"/>
    <property type="match status" value="1"/>
</dbReference>
<gene>
    <name evidence="6" type="ORF">BKA55DRAFT_561718</name>
</gene>
<dbReference type="GO" id="GO:0000981">
    <property type="term" value="F:DNA-binding transcription factor activity, RNA polymerase II-specific"/>
    <property type="evidence" value="ECO:0007669"/>
    <property type="project" value="InterPro"/>
</dbReference>
<dbReference type="GO" id="GO:0008270">
    <property type="term" value="F:zinc ion binding"/>
    <property type="evidence" value="ECO:0007669"/>
    <property type="project" value="InterPro"/>
</dbReference>
<keyword evidence="1" id="KW-0479">Metal-binding</keyword>
<dbReference type="GO" id="GO:0000978">
    <property type="term" value="F:RNA polymerase II cis-regulatory region sequence-specific DNA binding"/>
    <property type="evidence" value="ECO:0007669"/>
    <property type="project" value="TreeGrafter"/>
</dbReference>
<dbReference type="Proteomes" id="UP000720189">
    <property type="component" value="Unassembled WGS sequence"/>
</dbReference>
<comment type="caution">
    <text evidence="6">The sequence shown here is derived from an EMBL/GenBank/DDBJ whole genome shotgun (WGS) entry which is preliminary data.</text>
</comment>
<protein>
    <recommendedName>
        <fullName evidence="5">Zn(2)-C6 fungal-type domain-containing protein</fullName>
    </recommendedName>
</protein>
<dbReference type="InterPro" id="IPR051127">
    <property type="entry name" value="Fungal_SecMet_Regulators"/>
</dbReference>
<dbReference type="GO" id="GO:0006351">
    <property type="term" value="P:DNA-templated transcription"/>
    <property type="evidence" value="ECO:0007669"/>
    <property type="project" value="InterPro"/>
</dbReference>
<dbReference type="InterPro" id="IPR001138">
    <property type="entry name" value="Zn2Cys6_DnaBD"/>
</dbReference>
<keyword evidence="4" id="KW-0539">Nucleus</keyword>
<dbReference type="SUPFAM" id="SSF57701">
    <property type="entry name" value="Zn2/Cys6 DNA-binding domain"/>
    <property type="match status" value="1"/>
</dbReference>
<dbReference type="PANTHER" id="PTHR47424:SF5">
    <property type="entry name" value="ZN(II)2CYS6 TRANSCRIPTION FACTOR (EUROFUNG)"/>
    <property type="match status" value="1"/>
</dbReference>
<dbReference type="OrthoDB" id="3971593at2759"/>
<keyword evidence="2" id="KW-0805">Transcription regulation</keyword>
<reference evidence="6" key="1">
    <citation type="journal article" date="2021" name="Nat. Commun.">
        <title>Genetic determinants of endophytism in the Arabidopsis root mycobiome.</title>
        <authorList>
            <person name="Mesny F."/>
            <person name="Miyauchi S."/>
            <person name="Thiergart T."/>
            <person name="Pickel B."/>
            <person name="Atanasova L."/>
            <person name="Karlsson M."/>
            <person name="Huettel B."/>
            <person name="Barry K.W."/>
            <person name="Haridas S."/>
            <person name="Chen C."/>
            <person name="Bauer D."/>
            <person name="Andreopoulos W."/>
            <person name="Pangilinan J."/>
            <person name="LaButti K."/>
            <person name="Riley R."/>
            <person name="Lipzen A."/>
            <person name="Clum A."/>
            <person name="Drula E."/>
            <person name="Henrissat B."/>
            <person name="Kohler A."/>
            <person name="Grigoriev I.V."/>
            <person name="Martin F.M."/>
            <person name="Hacquard S."/>
        </authorList>
    </citation>
    <scope>NUCLEOTIDE SEQUENCE</scope>
    <source>
        <strain evidence="6">MPI-CAGE-AT-0023</strain>
    </source>
</reference>
<name>A0A9P9KEV7_FUSRE</name>
<dbReference type="PANTHER" id="PTHR47424">
    <property type="entry name" value="REGULATORY PROTEIN GAL4"/>
    <property type="match status" value="1"/>
</dbReference>
<dbReference type="CDD" id="cd00067">
    <property type="entry name" value="GAL4"/>
    <property type="match status" value="1"/>
</dbReference>
<dbReference type="GeneID" id="70222136"/>
<sequence length="650" mass="72463">MGESHKAVPRTKVRSKRAQYVNQACTYCRRRKTKCDGGQPCRGCSSLRKMCEYEIPRSQPQSALASPRDKLTASVQTVSCGDTAAKGNSMTESNQSTFTYSETRTVQTMPDSLQNIPEFCGLSSSEFALKAVSGNLREMGMPSAILSKLSSDYGNSSEVPSHFSNYGPFIRLVAMDPLWDIPQTETVTLAKKWFTSMGRLYPFLREKELLDTVDRVYAAIGPISVGTPTPRRELAAEALLNTETNKLKIVLAISKTMEDGGRNDQAQRLFQSTTEAVESLIWNPSGISGIQLLVLTAVYHYQLDDEVRTGRMIGLAARLCLEIGLHRHTTMEKVFANHEDRTTALNVFWSVYMLERRICLGQGIPYSIQDCYVDQLLFLQDDSDPVLCCLLQWTKLVGKAWKVMNIDGENGTRVQGDELEHLDSQVSQWYDELPQYLKLDASLSHSESFSTSLFVQATLYLRQSLLRNLVFRPVLQSASCISQNETNAHAAVALAKDAISTLGRLSAHRTLIFSHVLFFKHLLVAAFGNILLAIAHAHVLFWDTVRTEFDQALDLILLLSTRSSPMVRLWQRLQGLRELPARLDGLSNSAQSGGLKTGLGTDDFLSDLPTDFNSTPHFEWTSGDFAFLSDIGIGTDAFPDFSFLVYDPPQ</sequence>
<dbReference type="GO" id="GO:0000435">
    <property type="term" value="P:positive regulation of transcription from RNA polymerase II promoter by galactose"/>
    <property type="evidence" value="ECO:0007669"/>
    <property type="project" value="TreeGrafter"/>
</dbReference>
<dbReference type="Pfam" id="PF00172">
    <property type="entry name" value="Zn_clus"/>
    <property type="match status" value="1"/>
</dbReference>
<dbReference type="SMART" id="SM00066">
    <property type="entry name" value="GAL4"/>
    <property type="match status" value="1"/>
</dbReference>
<evidence type="ECO:0000256" key="1">
    <source>
        <dbReference type="ARBA" id="ARBA00022723"/>
    </source>
</evidence>
<keyword evidence="3" id="KW-0804">Transcription</keyword>
<dbReference type="PROSITE" id="PS00463">
    <property type="entry name" value="ZN2_CY6_FUNGAL_1"/>
    <property type="match status" value="1"/>
</dbReference>
<organism evidence="6 7">
    <name type="scientific">Fusarium redolens</name>
    <dbReference type="NCBI Taxonomy" id="48865"/>
    <lineage>
        <taxon>Eukaryota</taxon>
        <taxon>Fungi</taxon>
        <taxon>Dikarya</taxon>
        <taxon>Ascomycota</taxon>
        <taxon>Pezizomycotina</taxon>
        <taxon>Sordariomycetes</taxon>
        <taxon>Hypocreomycetidae</taxon>
        <taxon>Hypocreales</taxon>
        <taxon>Nectriaceae</taxon>
        <taxon>Fusarium</taxon>
        <taxon>Fusarium redolens species complex</taxon>
    </lineage>
</organism>
<evidence type="ECO:0000256" key="4">
    <source>
        <dbReference type="ARBA" id="ARBA00023242"/>
    </source>
</evidence>
<dbReference type="AlphaFoldDB" id="A0A9P9KEV7"/>
<dbReference type="SMART" id="SM00906">
    <property type="entry name" value="Fungal_trans"/>
    <property type="match status" value="1"/>
</dbReference>
<dbReference type="GO" id="GO:0005634">
    <property type="term" value="C:nucleus"/>
    <property type="evidence" value="ECO:0007669"/>
    <property type="project" value="TreeGrafter"/>
</dbReference>
<evidence type="ECO:0000313" key="7">
    <source>
        <dbReference type="Proteomes" id="UP000720189"/>
    </source>
</evidence>
<evidence type="ECO:0000256" key="2">
    <source>
        <dbReference type="ARBA" id="ARBA00023015"/>
    </source>
</evidence>
<evidence type="ECO:0000313" key="6">
    <source>
        <dbReference type="EMBL" id="KAH7258868.1"/>
    </source>
</evidence>
<dbReference type="Pfam" id="PF04082">
    <property type="entry name" value="Fungal_trans"/>
    <property type="match status" value="1"/>
</dbReference>
<dbReference type="CDD" id="cd12148">
    <property type="entry name" value="fungal_TF_MHR"/>
    <property type="match status" value="1"/>
</dbReference>
<dbReference type="PROSITE" id="PS50048">
    <property type="entry name" value="ZN2_CY6_FUNGAL_2"/>
    <property type="match status" value="1"/>
</dbReference>
<dbReference type="EMBL" id="JAGMUX010000005">
    <property type="protein sequence ID" value="KAH7258868.1"/>
    <property type="molecule type" value="Genomic_DNA"/>
</dbReference>
<accession>A0A9P9KEV7</accession>
<evidence type="ECO:0000256" key="3">
    <source>
        <dbReference type="ARBA" id="ARBA00023163"/>
    </source>
</evidence>
<dbReference type="InterPro" id="IPR036864">
    <property type="entry name" value="Zn2-C6_fun-type_DNA-bd_sf"/>
</dbReference>